<dbReference type="Pfam" id="PF01261">
    <property type="entry name" value="AP_endonuc_2"/>
    <property type="match status" value="1"/>
</dbReference>
<dbReference type="InterPro" id="IPR013022">
    <property type="entry name" value="Xyl_isomerase-like_TIM-brl"/>
</dbReference>
<organism evidence="2 3">
    <name type="scientific">Geodermatophilus obscurus</name>
    <dbReference type="NCBI Taxonomy" id="1861"/>
    <lineage>
        <taxon>Bacteria</taxon>
        <taxon>Bacillati</taxon>
        <taxon>Actinomycetota</taxon>
        <taxon>Actinomycetes</taxon>
        <taxon>Geodermatophilales</taxon>
        <taxon>Geodermatophilaceae</taxon>
        <taxon>Geodermatophilus</taxon>
    </lineage>
</organism>
<keyword evidence="2" id="KW-0413">Isomerase</keyword>
<dbReference type="InterPro" id="IPR050312">
    <property type="entry name" value="IolE/XylAMocC-like"/>
</dbReference>
<evidence type="ECO:0000259" key="1">
    <source>
        <dbReference type="Pfam" id="PF01261"/>
    </source>
</evidence>
<dbReference type="PANTHER" id="PTHR12110">
    <property type="entry name" value="HYDROXYPYRUVATE ISOMERASE"/>
    <property type="match status" value="1"/>
</dbReference>
<dbReference type="OrthoDB" id="9787068at2"/>
<gene>
    <name evidence="2" type="ORF">SAMN05660359_00621</name>
</gene>
<accession>A0A1I5CXF0</accession>
<dbReference type="AlphaFoldDB" id="A0A1I5CXF0"/>
<dbReference type="RefSeq" id="WP_075011991.1">
    <property type="nucleotide sequence ID" value="NZ_FOWE01000001.1"/>
</dbReference>
<dbReference type="PANTHER" id="PTHR12110:SF52">
    <property type="entry name" value="XYLOSE ISOMERASE"/>
    <property type="match status" value="1"/>
</dbReference>
<reference evidence="3" key="1">
    <citation type="submission" date="2016-10" db="EMBL/GenBank/DDBJ databases">
        <authorList>
            <person name="Varghese N."/>
            <person name="Submissions S."/>
        </authorList>
    </citation>
    <scope>NUCLEOTIDE SEQUENCE [LARGE SCALE GENOMIC DNA]</scope>
    <source>
        <strain evidence="3">DSM 43161</strain>
    </source>
</reference>
<evidence type="ECO:0000313" key="3">
    <source>
        <dbReference type="Proteomes" id="UP000183642"/>
    </source>
</evidence>
<proteinExistence type="predicted"/>
<dbReference type="GO" id="GO:0016853">
    <property type="term" value="F:isomerase activity"/>
    <property type="evidence" value="ECO:0007669"/>
    <property type="project" value="UniProtKB-KW"/>
</dbReference>
<feature type="domain" description="Xylose isomerase-like TIM barrel" evidence="1">
    <location>
        <begin position="29"/>
        <end position="265"/>
    </location>
</feature>
<protein>
    <submittedName>
        <fullName evidence="2">Sugar phosphate isomerase/epimerase</fullName>
    </submittedName>
</protein>
<evidence type="ECO:0000313" key="2">
    <source>
        <dbReference type="EMBL" id="SFN91618.1"/>
    </source>
</evidence>
<dbReference type="Proteomes" id="UP000183642">
    <property type="component" value="Unassembled WGS sequence"/>
</dbReference>
<dbReference type="Gene3D" id="3.20.20.150">
    <property type="entry name" value="Divalent-metal-dependent TIM barrel enzymes"/>
    <property type="match status" value="1"/>
</dbReference>
<keyword evidence="3" id="KW-1185">Reference proteome</keyword>
<sequence>MSVDPRLAALSINHKTVDGWSMPELVDGVAAAGLQAIGTWREPVAEYGLDRAAKLVRDAGLRVTSHCRGGFLTATDPAARAAAIEDNRRAIDETATLGAPTLVIVAGGLPDGSRDLVGARERVADALAELAPYAGERGVRLALEALHPMYVADRAVISTLGQALDLAEPFPVEQVGVVVDTFHVWWDPEVWRSIDRAGDRIASFQVCDFLMPIPADVLLARGYMGDGVIDFPPFVAAVEAAGWRGEVEVEIFNADVWAEPKAQVVETVKQRYLAVVVPG</sequence>
<dbReference type="SUPFAM" id="SSF51658">
    <property type="entry name" value="Xylose isomerase-like"/>
    <property type="match status" value="1"/>
</dbReference>
<dbReference type="InterPro" id="IPR036237">
    <property type="entry name" value="Xyl_isomerase-like_sf"/>
</dbReference>
<dbReference type="EMBL" id="FOWE01000001">
    <property type="protein sequence ID" value="SFN91618.1"/>
    <property type="molecule type" value="Genomic_DNA"/>
</dbReference>
<name>A0A1I5CXF0_9ACTN</name>